<feature type="compositionally biased region" description="Polar residues" evidence="5">
    <location>
        <begin position="812"/>
        <end position="822"/>
    </location>
</feature>
<name>A0A318ZE49_9EURO</name>
<feature type="region of interest" description="Disordered" evidence="5">
    <location>
        <begin position="779"/>
        <end position="832"/>
    </location>
</feature>
<dbReference type="PANTHER" id="PTHR21328">
    <property type="entry name" value="POLY ADP-RIBOSE POLYMERASE FAMILY, MEMBER PARP"/>
    <property type="match status" value="1"/>
</dbReference>
<evidence type="ECO:0000256" key="2">
    <source>
        <dbReference type="ARBA" id="ARBA00022679"/>
    </source>
</evidence>
<reference evidence="7 8" key="1">
    <citation type="submission" date="2016-12" db="EMBL/GenBank/DDBJ databases">
        <title>The genomes of Aspergillus section Nigri reveals drivers in fungal speciation.</title>
        <authorList>
            <consortium name="DOE Joint Genome Institute"/>
            <person name="Vesth T.C."/>
            <person name="Nybo J."/>
            <person name="Theobald S."/>
            <person name="Brandl J."/>
            <person name="Frisvad J.C."/>
            <person name="Nielsen K.F."/>
            <person name="Lyhne E.K."/>
            <person name="Kogle M.E."/>
            <person name="Kuo A."/>
            <person name="Riley R."/>
            <person name="Clum A."/>
            <person name="Nolan M."/>
            <person name="Lipzen A."/>
            <person name="Salamov A."/>
            <person name="Henrissat B."/>
            <person name="Wiebenga A."/>
            <person name="De Vries R.P."/>
            <person name="Grigoriev I.V."/>
            <person name="Mortensen U.H."/>
            <person name="Andersen M.R."/>
            <person name="Baker S.E."/>
        </authorList>
    </citation>
    <scope>NUCLEOTIDE SEQUENCE [LARGE SCALE GENOMIC DNA]</scope>
    <source>
        <strain evidence="7 8">JOP 1030-1</strain>
    </source>
</reference>
<evidence type="ECO:0000259" key="6">
    <source>
        <dbReference type="PROSITE" id="PS50127"/>
    </source>
</evidence>
<keyword evidence="3" id="KW-0548">Nucleotidyltransferase</keyword>
<dbReference type="FunFam" id="3.10.110.10:FF:000107">
    <property type="entry name" value="Ubiquitin conjugating enzyme, putative"/>
    <property type="match status" value="1"/>
</dbReference>
<dbReference type="InterPro" id="IPR051838">
    <property type="entry name" value="ARTD_PARP"/>
</dbReference>
<evidence type="ECO:0000256" key="3">
    <source>
        <dbReference type="ARBA" id="ARBA00022695"/>
    </source>
</evidence>
<dbReference type="SMART" id="SM00212">
    <property type="entry name" value="UBCc"/>
    <property type="match status" value="1"/>
</dbReference>
<feature type="domain" description="UBC core" evidence="6">
    <location>
        <begin position="885"/>
        <end position="1065"/>
    </location>
</feature>
<dbReference type="GO" id="GO:0016779">
    <property type="term" value="F:nucleotidyltransferase activity"/>
    <property type="evidence" value="ECO:0007669"/>
    <property type="project" value="UniProtKB-KW"/>
</dbReference>
<organism evidence="7 8">
    <name type="scientific">Aspergillus saccharolyticus JOP 1030-1</name>
    <dbReference type="NCBI Taxonomy" id="1450539"/>
    <lineage>
        <taxon>Eukaryota</taxon>
        <taxon>Fungi</taxon>
        <taxon>Dikarya</taxon>
        <taxon>Ascomycota</taxon>
        <taxon>Pezizomycotina</taxon>
        <taxon>Eurotiomycetes</taxon>
        <taxon>Eurotiomycetidae</taxon>
        <taxon>Eurotiales</taxon>
        <taxon>Aspergillaceae</taxon>
        <taxon>Aspergillus</taxon>
        <taxon>Aspergillus subgen. Circumdati</taxon>
    </lineage>
</organism>
<keyword evidence="4" id="KW-0520">NAD</keyword>
<dbReference type="STRING" id="1450539.A0A318ZE49"/>
<dbReference type="GO" id="GO:0003950">
    <property type="term" value="F:NAD+ poly-ADP-ribosyltransferase activity"/>
    <property type="evidence" value="ECO:0007669"/>
    <property type="project" value="InterPro"/>
</dbReference>
<sequence length="1065" mass="120074">MTRAEFLEDARNASHPQLTDFKLQADDTFTFTFTDPHGRRNQIVVMVLAKPTYADASLYPTRHHYLIWGDDNVSDDVSQSIQSIQSSYDGQQLSVFLPKFADCLTGSAGHDNMEIGPHDMDLNYDVGSEMETGSEDEDLDYDISSEMDCDANYTSDWTTIHERLGKDLRAAKSPGIKPGFLGELEGRIIITISCRVAKLNILKDALQLWDVSPSDYLVLLIEYPQRYCGLDQISPFGSRKKPNLYVGLCDSYKPTMESALQVLHPPAAISSDSTYLNVELAAVPDKRRMRSSFVTEMLTDLFNERLLEIIHYRVEQGYSWTGAELYYETHQGQKPNAADGKLTEYSVKETWGPWIPAFVQQDDLLLANINKAVLSFPRIAMQYTLRRFTRASEFCLICYCKTEEKFRALSPYVCSKELCLFQYLEYGKGPKLEWQIVNQPEVIDLLVSFAYRRATEKCMTDCPNLPLKVPHPELTTKRAFQAKLTGDRLVGPLRLKVGDWILVFTGHNNVNIGPIHYCVVADANGEYVLSEPIAADKDLAQTFGTQNVLLYETPFEDLTLDQKQLSIVHLLDTLPDIDSMVTFIRGNSHHHRKLASWGERVSPAALCLLRWIVSSNTACIFLEKDAKINGMENHMQFRLAQGSPEKEQRFVDAVRQEGGKTKYPTLFAWHGSGVGAWHSILRQGLNFDRIKNGRAYGNGVYLAQNYSLAEAYTTRDPCGYRHWPSSKLKIVSAISLNEVVNAPSKFVKAPPHPYVITQTDWIMARYLFVRCSDPLHKESSQQKPQEIYLQDPKYTARGPDDRPVDIPRAAVSTHSAQAQLSPSRGDGSRQLDAGYESDATLDEDRAFLESYPADSEADPLAAALRQVLRTTNLRLLPPPCYATSQATKRLNWELKLTAELQKQESLANLGWYIDHETADNPYQWLVALHSFESTLPLAHDLAATESQCVLVEIRFPSSFPFSPPFIRVVRPRFLPLAAGGGGHVTTGGAICMDLLTSSGWNAAYSLESILLEVRLALSSKDPHPARLDRQRTHDYSWGEAVEAYKRACRIHGWKVPEDFDQMQQA</sequence>
<accession>A0A318ZE49</accession>
<evidence type="ECO:0000256" key="5">
    <source>
        <dbReference type="SAM" id="MobiDB-lite"/>
    </source>
</evidence>
<dbReference type="EMBL" id="KZ821236">
    <property type="protein sequence ID" value="PYH44554.1"/>
    <property type="molecule type" value="Genomic_DNA"/>
</dbReference>
<dbReference type="PROSITE" id="PS50127">
    <property type="entry name" value="UBC_2"/>
    <property type="match status" value="1"/>
</dbReference>
<dbReference type="InterPro" id="IPR016135">
    <property type="entry name" value="UBQ-conjugating_enzyme/RWD"/>
</dbReference>
<dbReference type="Gene3D" id="3.10.110.10">
    <property type="entry name" value="Ubiquitin Conjugating Enzyme"/>
    <property type="match status" value="1"/>
</dbReference>
<evidence type="ECO:0000313" key="8">
    <source>
        <dbReference type="Proteomes" id="UP000248349"/>
    </source>
</evidence>
<gene>
    <name evidence="7" type="ORF">BP01DRAFT_400184</name>
</gene>
<dbReference type="SUPFAM" id="SSF54495">
    <property type="entry name" value="UBC-like"/>
    <property type="match status" value="1"/>
</dbReference>
<dbReference type="GeneID" id="37079803"/>
<keyword evidence="2" id="KW-0808">Transferase</keyword>
<dbReference type="Proteomes" id="UP000248349">
    <property type="component" value="Unassembled WGS sequence"/>
</dbReference>
<evidence type="ECO:0000313" key="7">
    <source>
        <dbReference type="EMBL" id="PYH44554.1"/>
    </source>
</evidence>
<dbReference type="CDD" id="cd23802">
    <property type="entry name" value="UBCc_UBE2Q"/>
    <property type="match status" value="1"/>
</dbReference>
<proteinExistence type="predicted"/>
<keyword evidence="8" id="KW-1185">Reference proteome</keyword>
<evidence type="ECO:0000256" key="1">
    <source>
        <dbReference type="ARBA" id="ARBA00022676"/>
    </source>
</evidence>
<dbReference type="InterPro" id="IPR000608">
    <property type="entry name" value="UBC"/>
</dbReference>
<dbReference type="RefSeq" id="XP_025430536.1">
    <property type="nucleotide sequence ID" value="XM_025578574.1"/>
</dbReference>
<dbReference type="Pfam" id="PF00179">
    <property type="entry name" value="UQ_con"/>
    <property type="match status" value="1"/>
</dbReference>
<dbReference type="Pfam" id="PF00644">
    <property type="entry name" value="PARP"/>
    <property type="match status" value="1"/>
</dbReference>
<keyword evidence="1" id="KW-0328">Glycosyltransferase</keyword>
<dbReference type="SUPFAM" id="SSF56399">
    <property type="entry name" value="ADP-ribosylation"/>
    <property type="match status" value="1"/>
</dbReference>
<evidence type="ECO:0000256" key="4">
    <source>
        <dbReference type="ARBA" id="ARBA00023027"/>
    </source>
</evidence>
<dbReference type="OrthoDB" id="109543at2759"/>
<dbReference type="InterPro" id="IPR012317">
    <property type="entry name" value="Poly(ADP-ribose)pol_cat_dom"/>
</dbReference>
<dbReference type="Gene3D" id="3.90.228.10">
    <property type="match status" value="1"/>
</dbReference>
<dbReference type="AlphaFoldDB" id="A0A318ZE49"/>
<protein>
    <recommendedName>
        <fullName evidence="6">UBC core domain-containing protein</fullName>
    </recommendedName>
</protein>